<evidence type="ECO:0000313" key="1">
    <source>
        <dbReference type="EMBL" id="GGN18761.1"/>
    </source>
</evidence>
<accession>A0A830GBD1</accession>
<reference evidence="1 2" key="1">
    <citation type="journal article" date="2019" name="Int. J. Syst. Evol. Microbiol.">
        <title>The Global Catalogue of Microorganisms (GCM) 10K type strain sequencing project: providing services to taxonomists for standard genome sequencing and annotation.</title>
        <authorList>
            <consortium name="The Broad Institute Genomics Platform"/>
            <consortium name="The Broad Institute Genome Sequencing Center for Infectious Disease"/>
            <person name="Wu L."/>
            <person name="Ma J."/>
        </authorList>
    </citation>
    <scope>NUCLEOTIDE SEQUENCE [LARGE SCALE GENOMIC DNA]</scope>
    <source>
        <strain evidence="1 2">JCM 16331</strain>
    </source>
</reference>
<dbReference type="AlphaFoldDB" id="A0A830GBD1"/>
<comment type="caution">
    <text evidence="1">The sequence shown here is derived from an EMBL/GenBank/DDBJ whole genome shotgun (WGS) entry which is preliminary data.</text>
</comment>
<dbReference type="Proteomes" id="UP000608850">
    <property type="component" value="Unassembled WGS sequence"/>
</dbReference>
<dbReference type="EMBL" id="BMOQ01000005">
    <property type="protein sequence ID" value="GGN18761.1"/>
    <property type="molecule type" value="Genomic_DNA"/>
</dbReference>
<name>A0A830GBD1_9EURY</name>
<proteinExistence type="predicted"/>
<evidence type="ECO:0000313" key="2">
    <source>
        <dbReference type="Proteomes" id="UP000608850"/>
    </source>
</evidence>
<sequence>MAPTITFGESAAESVAEQLGLKEKDGVLVDKESEKPEIPSDSDEPMTLEEFAGAAKGSRVFIKKDFNSLSAYVEQHRQDDE</sequence>
<dbReference type="RefSeq" id="WP_188878713.1">
    <property type="nucleotide sequence ID" value="NZ_BMOQ01000005.1"/>
</dbReference>
<protein>
    <submittedName>
        <fullName evidence="1">Uncharacterized protein</fullName>
    </submittedName>
</protein>
<keyword evidence="2" id="KW-1185">Reference proteome</keyword>
<gene>
    <name evidence="1" type="ORF">GCM10009021_19780</name>
</gene>
<organism evidence="1 2">
    <name type="scientific">Halarchaeum nitratireducens</name>
    <dbReference type="NCBI Taxonomy" id="489913"/>
    <lineage>
        <taxon>Archaea</taxon>
        <taxon>Methanobacteriati</taxon>
        <taxon>Methanobacteriota</taxon>
        <taxon>Stenosarchaea group</taxon>
        <taxon>Halobacteria</taxon>
        <taxon>Halobacteriales</taxon>
        <taxon>Halobacteriaceae</taxon>
    </lineage>
</organism>
<dbReference type="OrthoDB" id="275682at2157"/>